<feature type="compositionally biased region" description="Low complexity" evidence="1">
    <location>
        <begin position="101"/>
        <end position="123"/>
    </location>
</feature>
<keyword evidence="4" id="KW-1185">Reference proteome</keyword>
<dbReference type="SMART" id="SM00312">
    <property type="entry name" value="PX"/>
    <property type="match status" value="1"/>
</dbReference>
<feature type="domain" description="PX" evidence="2">
    <location>
        <begin position="190"/>
        <end position="306"/>
    </location>
</feature>
<feature type="compositionally biased region" description="Acidic residues" evidence="1">
    <location>
        <begin position="124"/>
        <end position="150"/>
    </location>
</feature>
<dbReference type="OrthoDB" id="129140at2759"/>
<dbReference type="Pfam" id="PF00787">
    <property type="entry name" value="PX"/>
    <property type="match status" value="1"/>
</dbReference>
<evidence type="ECO:0000313" key="4">
    <source>
        <dbReference type="Proteomes" id="UP000693981"/>
    </source>
</evidence>
<evidence type="ECO:0000313" key="3">
    <source>
        <dbReference type="EMBL" id="KAG7400894.1"/>
    </source>
</evidence>
<protein>
    <recommendedName>
        <fullName evidence="2">PX domain-containing protein</fullName>
    </recommendedName>
</protein>
<dbReference type="Proteomes" id="UP000693981">
    <property type="component" value="Unassembled WGS sequence"/>
</dbReference>
<organism evidence="3 4">
    <name type="scientific">Phytophthora boehmeriae</name>
    <dbReference type="NCBI Taxonomy" id="109152"/>
    <lineage>
        <taxon>Eukaryota</taxon>
        <taxon>Sar</taxon>
        <taxon>Stramenopiles</taxon>
        <taxon>Oomycota</taxon>
        <taxon>Peronosporomycetes</taxon>
        <taxon>Peronosporales</taxon>
        <taxon>Peronosporaceae</taxon>
        <taxon>Phytophthora</taxon>
    </lineage>
</organism>
<evidence type="ECO:0000259" key="2">
    <source>
        <dbReference type="PROSITE" id="PS50195"/>
    </source>
</evidence>
<feature type="compositionally biased region" description="Low complexity" evidence="1">
    <location>
        <begin position="56"/>
        <end position="65"/>
    </location>
</feature>
<dbReference type="GO" id="GO:0035091">
    <property type="term" value="F:phosphatidylinositol binding"/>
    <property type="evidence" value="ECO:0007669"/>
    <property type="project" value="InterPro"/>
</dbReference>
<reference evidence="3" key="1">
    <citation type="submission" date="2021-02" db="EMBL/GenBank/DDBJ databases">
        <authorList>
            <person name="Palmer J.M."/>
        </authorList>
    </citation>
    <scope>NUCLEOTIDE SEQUENCE</scope>
    <source>
        <strain evidence="3">SCRP23</strain>
    </source>
</reference>
<feature type="compositionally biased region" description="Acidic residues" evidence="1">
    <location>
        <begin position="157"/>
        <end position="170"/>
    </location>
</feature>
<accession>A0A8T1X6D2</accession>
<feature type="region of interest" description="Disordered" evidence="1">
    <location>
        <begin position="1"/>
        <end position="183"/>
    </location>
</feature>
<sequence>MGCSQSKASEQVVERVSVDAPATEAPAPESVQAKAAEEDAAEAPPASEKATEEESVAAPASVPVEAVEEEKPAEEEPAAPDAEPEEEAPAPVEEPADEEALAVVEETVEEAAAPVEEAAATESPVDETPVEEEATPQEEAEEAAAAEEDAAPVAEESPVEEEASVEEEAAPGEVPAEEPKSEVAAAVVEHSKDDVLTFTADEVTFNKGIAYYNYDGSNPQDPAKDVRVSKRYSEFKALHAQLETLLADNQEDKAAQLPPLPKASVLRRRSNKQMIEERKAQFTALLNAIARHPVTSKSEAFANFLA</sequence>
<feature type="compositionally biased region" description="Acidic residues" evidence="1">
    <location>
        <begin position="66"/>
        <end position="100"/>
    </location>
</feature>
<name>A0A8T1X6D2_9STRA</name>
<evidence type="ECO:0000256" key="1">
    <source>
        <dbReference type="SAM" id="MobiDB-lite"/>
    </source>
</evidence>
<dbReference type="EMBL" id="JAGDFL010000021">
    <property type="protein sequence ID" value="KAG7400894.1"/>
    <property type="molecule type" value="Genomic_DNA"/>
</dbReference>
<dbReference type="PROSITE" id="PS50195">
    <property type="entry name" value="PX"/>
    <property type="match status" value="1"/>
</dbReference>
<proteinExistence type="predicted"/>
<comment type="caution">
    <text evidence="3">The sequence shown here is derived from an EMBL/GenBank/DDBJ whole genome shotgun (WGS) entry which is preliminary data.</text>
</comment>
<dbReference type="CDD" id="cd06093">
    <property type="entry name" value="PX_domain"/>
    <property type="match status" value="1"/>
</dbReference>
<dbReference type="InterPro" id="IPR001683">
    <property type="entry name" value="PX_dom"/>
</dbReference>
<dbReference type="AlphaFoldDB" id="A0A8T1X6D2"/>
<gene>
    <name evidence="3" type="ORF">PHYBOEH_003805</name>
</gene>